<organism evidence="2 3">
    <name type="scientific">Prunus yedoensis var. nudiflora</name>
    <dbReference type="NCBI Taxonomy" id="2094558"/>
    <lineage>
        <taxon>Eukaryota</taxon>
        <taxon>Viridiplantae</taxon>
        <taxon>Streptophyta</taxon>
        <taxon>Embryophyta</taxon>
        <taxon>Tracheophyta</taxon>
        <taxon>Spermatophyta</taxon>
        <taxon>Magnoliopsida</taxon>
        <taxon>eudicotyledons</taxon>
        <taxon>Gunneridae</taxon>
        <taxon>Pentapetalae</taxon>
        <taxon>rosids</taxon>
        <taxon>fabids</taxon>
        <taxon>Rosales</taxon>
        <taxon>Rosaceae</taxon>
        <taxon>Amygdaloideae</taxon>
        <taxon>Amygdaleae</taxon>
        <taxon>Prunus</taxon>
    </lineage>
</organism>
<evidence type="ECO:0000256" key="1">
    <source>
        <dbReference type="SAM" id="MobiDB-lite"/>
    </source>
</evidence>
<feature type="compositionally biased region" description="Basic and acidic residues" evidence="1">
    <location>
        <begin position="31"/>
        <end position="40"/>
    </location>
</feature>
<feature type="compositionally biased region" description="Acidic residues" evidence="1">
    <location>
        <begin position="12"/>
        <end position="30"/>
    </location>
</feature>
<gene>
    <name evidence="2" type="ORF">Pyn_36430</name>
</gene>
<dbReference type="EMBL" id="PJQY01002915">
    <property type="protein sequence ID" value="PQM41832.1"/>
    <property type="molecule type" value="Genomic_DNA"/>
</dbReference>
<keyword evidence="3" id="KW-1185">Reference proteome</keyword>
<feature type="region of interest" description="Disordered" evidence="1">
    <location>
        <begin position="1"/>
        <end position="44"/>
    </location>
</feature>
<dbReference type="AlphaFoldDB" id="A0A314UYW4"/>
<sequence length="117" mass="13019">MTLLVRMRGSTGEDEGDSTCEDEDFTNEEESTSKDEKDSITEDDGDCTSNTCLGHINQSCGWWTHTTQFCERISLEEKKAINDEGHEAAPLTFHGLEAVEDIRSTTKINGEELSLTL</sequence>
<name>A0A314UYW4_PRUYE</name>
<reference evidence="2 3" key="1">
    <citation type="submission" date="2018-02" db="EMBL/GenBank/DDBJ databases">
        <title>Draft genome of wild Prunus yedoensis var. nudiflora.</title>
        <authorList>
            <person name="Baek S."/>
            <person name="Kim J.-H."/>
            <person name="Choi K."/>
            <person name="Kim G.-B."/>
            <person name="Cho A."/>
            <person name="Jang H."/>
            <person name="Shin C.-H."/>
            <person name="Yu H.-J."/>
            <person name="Mun J.-H."/>
        </authorList>
    </citation>
    <scope>NUCLEOTIDE SEQUENCE [LARGE SCALE GENOMIC DNA]</scope>
    <source>
        <strain evidence="3">cv. Jeju island</strain>
        <tissue evidence="2">Leaf</tissue>
    </source>
</reference>
<comment type="caution">
    <text evidence="2">The sequence shown here is derived from an EMBL/GenBank/DDBJ whole genome shotgun (WGS) entry which is preliminary data.</text>
</comment>
<evidence type="ECO:0000313" key="2">
    <source>
        <dbReference type="EMBL" id="PQM41832.1"/>
    </source>
</evidence>
<proteinExistence type="predicted"/>
<accession>A0A314UYW4</accession>
<protein>
    <submittedName>
        <fullName evidence="2">Uncharacterized protein</fullName>
    </submittedName>
</protein>
<dbReference type="Proteomes" id="UP000250321">
    <property type="component" value="Unassembled WGS sequence"/>
</dbReference>
<evidence type="ECO:0000313" key="3">
    <source>
        <dbReference type="Proteomes" id="UP000250321"/>
    </source>
</evidence>